<evidence type="ECO:0000313" key="8">
    <source>
        <dbReference type="Proteomes" id="UP000189431"/>
    </source>
</evidence>
<proteinExistence type="inferred from homology"/>
<dbReference type="Gene3D" id="3.60.21.10">
    <property type="match status" value="1"/>
</dbReference>
<evidence type="ECO:0000256" key="5">
    <source>
        <dbReference type="HAMAP-Rule" id="MF_00199"/>
    </source>
</evidence>
<dbReference type="Proteomes" id="UP000189431">
    <property type="component" value="Unassembled WGS sequence"/>
</dbReference>
<name>A0ABX3KU61_SALCS</name>
<comment type="similarity">
    <text evidence="2 5">Belongs to the Ap4A hydrolase family.</text>
</comment>
<dbReference type="NCBIfam" id="TIGR00668">
    <property type="entry name" value="apaH"/>
    <property type="match status" value="1"/>
</dbReference>
<dbReference type="SUPFAM" id="SSF56300">
    <property type="entry name" value="Metallo-dependent phosphatases"/>
    <property type="match status" value="1"/>
</dbReference>
<keyword evidence="8" id="KW-1185">Reference proteome</keyword>
<dbReference type="NCBIfam" id="NF001204">
    <property type="entry name" value="PRK00166.1"/>
    <property type="match status" value="1"/>
</dbReference>
<comment type="caution">
    <text evidence="7">The sequence shown here is derived from an EMBL/GenBank/DDBJ whole genome shotgun (WGS) entry which is preliminary data.</text>
</comment>
<dbReference type="InterPro" id="IPR029052">
    <property type="entry name" value="Metallo-depent_PP-like"/>
</dbReference>
<dbReference type="EMBL" id="MUFR01000009">
    <property type="protein sequence ID" value="OOF34616.1"/>
    <property type="molecule type" value="Genomic_DNA"/>
</dbReference>
<dbReference type="CDD" id="cd07422">
    <property type="entry name" value="MPP_ApaH"/>
    <property type="match status" value="1"/>
</dbReference>
<evidence type="ECO:0000256" key="2">
    <source>
        <dbReference type="ARBA" id="ARBA00005419"/>
    </source>
</evidence>
<organism evidence="7 8">
    <name type="scientific">Salinivibrio costicola subsp. alcaliphilus</name>
    <dbReference type="NCBI Taxonomy" id="272773"/>
    <lineage>
        <taxon>Bacteria</taxon>
        <taxon>Pseudomonadati</taxon>
        <taxon>Pseudomonadota</taxon>
        <taxon>Gammaproteobacteria</taxon>
        <taxon>Vibrionales</taxon>
        <taxon>Vibrionaceae</taxon>
        <taxon>Salinivibrio</taxon>
    </lineage>
</organism>
<dbReference type="RefSeq" id="WP_077669218.1">
    <property type="nucleotide sequence ID" value="NZ_MUFR01000009.1"/>
</dbReference>
<dbReference type="HAMAP" id="MF_00199">
    <property type="entry name" value="ApaH"/>
    <property type="match status" value="1"/>
</dbReference>
<protein>
    <recommendedName>
        <fullName evidence="5">Bis(5'-nucleosyl)-tetraphosphatase, symmetrical</fullName>
        <ecNumber evidence="5">3.6.1.41</ecNumber>
    </recommendedName>
    <alternativeName>
        <fullName evidence="5">Ap4A hydrolase</fullName>
    </alternativeName>
    <alternativeName>
        <fullName evidence="5">Diadenosine 5',5'''-P1,P4-tetraphosphate pyrophosphohydrolase</fullName>
    </alternativeName>
    <alternativeName>
        <fullName evidence="5">Diadenosine tetraphosphatase</fullName>
    </alternativeName>
</protein>
<evidence type="ECO:0000313" key="7">
    <source>
        <dbReference type="EMBL" id="OOF34616.1"/>
    </source>
</evidence>
<evidence type="ECO:0000256" key="3">
    <source>
        <dbReference type="ARBA" id="ARBA00022801"/>
    </source>
</evidence>
<dbReference type="Pfam" id="PF00149">
    <property type="entry name" value="Metallophos"/>
    <property type="match status" value="1"/>
</dbReference>
<keyword evidence="3 5" id="KW-0378">Hydrolase</keyword>
<accession>A0ABX3KU61</accession>
<dbReference type="PANTHER" id="PTHR40942">
    <property type="match status" value="1"/>
</dbReference>
<dbReference type="InterPro" id="IPR004617">
    <property type="entry name" value="ApaH"/>
</dbReference>
<reference evidence="8" key="1">
    <citation type="submission" date="2017-01" db="EMBL/GenBank/DDBJ databases">
        <title>Draft genome of the species Salinivibrio costicola subsp. alcaliphilus.</title>
        <authorList>
            <person name="Lopez-Hermoso C."/>
            <person name="De La Haba R."/>
            <person name="Sanchez-Porro C."/>
            <person name="Ventosa A."/>
        </authorList>
    </citation>
    <scope>NUCLEOTIDE SEQUENCE [LARGE SCALE GENOMIC DNA]</scope>
    <source>
        <strain evidence="8">CBH448</strain>
    </source>
</reference>
<dbReference type="PANTHER" id="PTHR40942:SF4">
    <property type="entry name" value="CYTOCHROME C5"/>
    <property type="match status" value="1"/>
</dbReference>
<evidence type="ECO:0000259" key="6">
    <source>
        <dbReference type="Pfam" id="PF00149"/>
    </source>
</evidence>
<comment type="catalytic activity">
    <reaction evidence="4 5">
        <text>P(1),P(4)-bis(5'-adenosyl) tetraphosphate + H2O = 2 ADP + 2 H(+)</text>
        <dbReference type="Rhea" id="RHEA:24252"/>
        <dbReference type="ChEBI" id="CHEBI:15377"/>
        <dbReference type="ChEBI" id="CHEBI:15378"/>
        <dbReference type="ChEBI" id="CHEBI:58141"/>
        <dbReference type="ChEBI" id="CHEBI:456216"/>
        <dbReference type="EC" id="3.6.1.41"/>
    </reaction>
</comment>
<evidence type="ECO:0000256" key="1">
    <source>
        <dbReference type="ARBA" id="ARBA00003413"/>
    </source>
</evidence>
<evidence type="ECO:0000256" key="4">
    <source>
        <dbReference type="ARBA" id="ARBA00049417"/>
    </source>
</evidence>
<dbReference type="InterPro" id="IPR004843">
    <property type="entry name" value="Calcineurin-like_PHP"/>
</dbReference>
<dbReference type="EC" id="3.6.1.41" evidence="5"/>
<gene>
    <name evidence="5" type="primary">apaH</name>
    <name evidence="7" type="ORF">BZJ21_04495</name>
</gene>
<sequence length="271" mass="30131">MATYLVGDIHGCDKALHALLAEADFSPARDTLYSVGDLVARGPDSLAVLRYFYQLGESAKLVLGNHDLHLLAVANGIKPVKAKDKTQPIFDAPDADRLLNWQAQQPLIRDVPAPDGGFLLTHAGISPQWDKSTAVACAREVETILRSEDQVWLLENMYHDSPDQWDATLTGIARYRYIINSFTRMRFCSPDGRLDMQCKLPPDQALGSGLVPWFEVPNRQRLEQAVVFGHWAALNGTIQPKLYGLDTGCVWGGKLTLLRWEDKACFTVLAE</sequence>
<comment type="function">
    <text evidence="1 5">Hydrolyzes diadenosine 5',5'''-P1,P4-tetraphosphate to yield ADP.</text>
</comment>
<dbReference type="PIRSF" id="PIRSF000903">
    <property type="entry name" value="B5n-ttraPtase_sm"/>
    <property type="match status" value="1"/>
</dbReference>
<feature type="domain" description="Calcineurin-like phosphoesterase" evidence="6">
    <location>
        <begin position="4"/>
        <end position="188"/>
    </location>
</feature>